<dbReference type="Pfam" id="PF05721">
    <property type="entry name" value="PhyH"/>
    <property type="match status" value="1"/>
</dbReference>
<dbReference type="Gene3D" id="2.60.120.620">
    <property type="entry name" value="q2cbj1_9rhob like domain"/>
    <property type="match status" value="1"/>
</dbReference>
<dbReference type="SUPFAM" id="SSF51197">
    <property type="entry name" value="Clavaminate synthase-like"/>
    <property type="match status" value="1"/>
</dbReference>
<reference evidence="1" key="1">
    <citation type="submission" date="2018-05" db="EMBL/GenBank/DDBJ databases">
        <authorList>
            <person name="Lanie J.A."/>
            <person name="Ng W.-L."/>
            <person name="Kazmierczak K.M."/>
            <person name="Andrzejewski T.M."/>
            <person name="Davidsen T.M."/>
            <person name="Wayne K.J."/>
            <person name="Tettelin H."/>
            <person name="Glass J.I."/>
            <person name="Rusch D."/>
            <person name="Podicherti R."/>
            <person name="Tsui H.-C.T."/>
            <person name="Winkler M.E."/>
        </authorList>
    </citation>
    <scope>NUCLEOTIDE SEQUENCE</scope>
</reference>
<gene>
    <name evidence="1" type="ORF">METZ01_LOCUS247435</name>
</gene>
<dbReference type="EMBL" id="UINC01065184">
    <property type="protein sequence ID" value="SVB94581.1"/>
    <property type="molecule type" value="Genomic_DNA"/>
</dbReference>
<proteinExistence type="predicted"/>
<evidence type="ECO:0008006" key="2">
    <source>
        <dbReference type="Google" id="ProtNLM"/>
    </source>
</evidence>
<dbReference type="PANTHER" id="PTHR20883:SF46">
    <property type="entry name" value="PHYTANOYL-COA HYDROXYLASE"/>
    <property type="match status" value="1"/>
</dbReference>
<name>A0A382I7B5_9ZZZZ</name>
<feature type="non-terminal residue" evidence="1">
    <location>
        <position position="1"/>
    </location>
</feature>
<dbReference type="AlphaFoldDB" id="A0A382I7B5"/>
<evidence type="ECO:0000313" key="1">
    <source>
        <dbReference type="EMBL" id="SVB94581.1"/>
    </source>
</evidence>
<sequence>VNSPPDLFESIPFGATERAQLDKDGYLVLPRLLTPKACERLTTALSHIQSLLPGDEDHRPNHYCAEFDEYLASLIDHPQMLDLARRILGDDIRFDHCVALNRPGGNDGSRWHSHAYSEQDAALGFVRIFFYVNGFEMGDGNLKVVPGSHLYRDPVIQAASDQELRDGWMRDRTHPRTGDALQIEELEAPQGSVALMWTHAAHGVSARLPGSGTRWTVVYAYRNPGAESAARWITPEFQASVDVEESLMTLY</sequence>
<accession>A0A382I7B5</accession>
<dbReference type="InterPro" id="IPR008775">
    <property type="entry name" value="Phytyl_CoA_dOase-like"/>
</dbReference>
<dbReference type="PANTHER" id="PTHR20883">
    <property type="entry name" value="PHYTANOYL-COA DIOXYGENASE DOMAIN CONTAINING 1"/>
    <property type="match status" value="1"/>
</dbReference>
<organism evidence="1">
    <name type="scientific">marine metagenome</name>
    <dbReference type="NCBI Taxonomy" id="408172"/>
    <lineage>
        <taxon>unclassified sequences</taxon>
        <taxon>metagenomes</taxon>
        <taxon>ecological metagenomes</taxon>
    </lineage>
</organism>
<protein>
    <recommendedName>
        <fullName evidence="2">Fe2OG dioxygenase domain-containing protein</fullName>
    </recommendedName>
</protein>